<comment type="caution">
    <text evidence="1">The sequence shown here is derived from an EMBL/GenBank/DDBJ whole genome shotgun (WGS) entry which is preliminary data.</text>
</comment>
<organism evidence="1 2">
    <name type="scientific">Luedemannella flava</name>
    <dbReference type="NCBI Taxonomy" id="349316"/>
    <lineage>
        <taxon>Bacteria</taxon>
        <taxon>Bacillati</taxon>
        <taxon>Actinomycetota</taxon>
        <taxon>Actinomycetes</taxon>
        <taxon>Micromonosporales</taxon>
        <taxon>Micromonosporaceae</taxon>
        <taxon>Luedemannella</taxon>
    </lineage>
</organism>
<gene>
    <name evidence="1" type="ORF">GCM10009682_55970</name>
</gene>
<protein>
    <recommendedName>
        <fullName evidence="3">SUKH-4 immunity protein of toxin-antitoxin system</fullName>
    </recommendedName>
</protein>
<evidence type="ECO:0008006" key="3">
    <source>
        <dbReference type="Google" id="ProtNLM"/>
    </source>
</evidence>
<keyword evidence="2" id="KW-1185">Reference proteome</keyword>
<dbReference type="EMBL" id="BAAALT010000260">
    <property type="protein sequence ID" value="GAA1829998.1"/>
    <property type="molecule type" value="Genomic_DNA"/>
</dbReference>
<reference evidence="2" key="1">
    <citation type="journal article" date="2019" name="Int. J. Syst. Evol. Microbiol.">
        <title>The Global Catalogue of Microorganisms (GCM) 10K type strain sequencing project: providing services to taxonomists for standard genome sequencing and annotation.</title>
        <authorList>
            <consortium name="The Broad Institute Genomics Platform"/>
            <consortium name="The Broad Institute Genome Sequencing Center for Infectious Disease"/>
            <person name="Wu L."/>
            <person name="Ma J."/>
        </authorList>
    </citation>
    <scope>NUCLEOTIDE SEQUENCE [LARGE SCALE GENOMIC DNA]</scope>
    <source>
        <strain evidence="2">JCM 13250</strain>
    </source>
</reference>
<evidence type="ECO:0000313" key="2">
    <source>
        <dbReference type="Proteomes" id="UP001500218"/>
    </source>
</evidence>
<accession>A0ABP4YSX5</accession>
<dbReference type="Proteomes" id="UP001500218">
    <property type="component" value="Unassembled WGS sequence"/>
</dbReference>
<dbReference type="RefSeq" id="WP_344138780.1">
    <property type="nucleotide sequence ID" value="NZ_BAAALT010000260.1"/>
</dbReference>
<sequence>MTDPSEGINDEKLLARIRSTPWIAELLVLFDFDIARVADGPVEEVRLETGEPLEMVAGDGTGGAFMLVGSGPTRPVVYVGSEGEGGLIATNFADALALVVGLSNIHDATAMPIGADGGAALRAWLAKTDDELREYWPTLDEDRVRAREVLGLREADGPLLEALHAAAADERYRPISEYGPYESMLR</sequence>
<proteinExistence type="predicted"/>
<name>A0ABP4YSX5_9ACTN</name>
<evidence type="ECO:0000313" key="1">
    <source>
        <dbReference type="EMBL" id="GAA1829998.1"/>
    </source>
</evidence>